<dbReference type="RefSeq" id="WP_424565326.1">
    <property type="nucleotide sequence ID" value="NZ_SLUL01000003.1"/>
</dbReference>
<dbReference type="PANTHER" id="PTHR35335">
    <property type="entry name" value="UPF0716 PROTEIN FXSA"/>
    <property type="match status" value="1"/>
</dbReference>
<dbReference type="AlphaFoldDB" id="A0A4R1QFW2"/>
<feature type="transmembrane region" description="Helical" evidence="1">
    <location>
        <begin position="69"/>
        <end position="93"/>
    </location>
</feature>
<sequence length="132" mass="15004">MRVRNIVLFLFIIIPALEIALLVLSGNVLGIWPTFTLIVATGVIGAALAKRQGWRTLERAKREWMSGKIPGDALLDGVCILIGAILLLTPGFITDTVGFLLLFPVTRKRIKPVLTRFFKWFFYTRTWVYIRK</sequence>
<dbReference type="Pfam" id="PF04186">
    <property type="entry name" value="FxsA"/>
    <property type="match status" value="1"/>
</dbReference>
<organism evidence="2 3">
    <name type="scientific">Thermolongibacillus altinsuensis</name>
    <dbReference type="NCBI Taxonomy" id="575256"/>
    <lineage>
        <taxon>Bacteria</taxon>
        <taxon>Bacillati</taxon>
        <taxon>Bacillota</taxon>
        <taxon>Bacilli</taxon>
        <taxon>Bacillales</taxon>
        <taxon>Anoxybacillaceae</taxon>
        <taxon>Thermolongibacillus</taxon>
    </lineage>
</organism>
<dbReference type="InterPro" id="IPR007313">
    <property type="entry name" value="FxsA"/>
</dbReference>
<keyword evidence="1" id="KW-1133">Transmembrane helix</keyword>
<dbReference type="GO" id="GO:0016020">
    <property type="term" value="C:membrane"/>
    <property type="evidence" value="ECO:0007669"/>
    <property type="project" value="InterPro"/>
</dbReference>
<name>A0A4R1QFW2_9BACL</name>
<evidence type="ECO:0000313" key="3">
    <source>
        <dbReference type="Proteomes" id="UP000295658"/>
    </source>
</evidence>
<reference evidence="2 3" key="1">
    <citation type="submission" date="2019-03" db="EMBL/GenBank/DDBJ databases">
        <title>Genomic Encyclopedia of Type Strains, Phase IV (KMG-IV): sequencing the most valuable type-strain genomes for metagenomic binning, comparative biology and taxonomic classification.</title>
        <authorList>
            <person name="Goeker M."/>
        </authorList>
    </citation>
    <scope>NUCLEOTIDE SEQUENCE [LARGE SCALE GENOMIC DNA]</scope>
    <source>
        <strain evidence="2 3">DSM 24979</strain>
    </source>
</reference>
<gene>
    <name evidence="2" type="ORF">EDD69_10370</name>
</gene>
<dbReference type="EMBL" id="SLUL01000003">
    <property type="protein sequence ID" value="TCL51831.1"/>
    <property type="molecule type" value="Genomic_DNA"/>
</dbReference>
<feature type="transmembrane region" description="Helical" evidence="1">
    <location>
        <begin position="7"/>
        <end position="24"/>
    </location>
</feature>
<keyword evidence="1" id="KW-0812">Transmembrane</keyword>
<proteinExistence type="predicted"/>
<feature type="transmembrane region" description="Helical" evidence="1">
    <location>
        <begin position="30"/>
        <end position="49"/>
    </location>
</feature>
<dbReference type="NCBIfam" id="NF008528">
    <property type="entry name" value="PRK11463.1-2"/>
    <property type="match status" value="1"/>
</dbReference>
<comment type="caution">
    <text evidence="2">The sequence shown here is derived from an EMBL/GenBank/DDBJ whole genome shotgun (WGS) entry which is preliminary data.</text>
</comment>
<dbReference type="PANTHER" id="PTHR35335:SF1">
    <property type="entry name" value="UPF0716 PROTEIN FXSA"/>
    <property type="match status" value="1"/>
</dbReference>
<protein>
    <submittedName>
        <fullName evidence="2">UPF0716 protein FxsA</fullName>
    </submittedName>
</protein>
<evidence type="ECO:0000256" key="1">
    <source>
        <dbReference type="SAM" id="Phobius"/>
    </source>
</evidence>
<keyword evidence="3" id="KW-1185">Reference proteome</keyword>
<keyword evidence="1" id="KW-0472">Membrane</keyword>
<evidence type="ECO:0000313" key="2">
    <source>
        <dbReference type="EMBL" id="TCL51831.1"/>
    </source>
</evidence>
<dbReference type="Proteomes" id="UP000295658">
    <property type="component" value="Unassembled WGS sequence"/>
</dbReference>
<accession>A0A4R1QFW2</accession>